<accession>A0ABR8EC04</accession>
<reference evidence="1 2" key="1">
    <citation type="journal article" date="2020" name="ISME J.">
        <title>Comparative genomics reveals insights into cyanobacterial evolution and habitat adaptation.</title>
        <authorList>
            <person name="Chen M.Y."/>
            <person name="Teng W.K."/>
            <person name="Zhao L."/>
            <person name="Hu C.X."/>
            <person name="Zhou Y.K."/>
            <person name="Han B.P."/>
            <person name="Song L.R."/>
            <person name="Shu W.S."/>
        </authorList>
    </citation>
    <scope>NUCLEOTIDE SEQUENCE [LARGE SCALE GENOMIC DNA]</scope>
    <source>
        <strain evidence="1 2">FACHB-1370</strain>
    </source>
</reference>
<dbReference type="Proteomes" id="UP000641954">
    <property type="component" value="Unassembled WGS sequence"/>
</dbReference>
<sequence>MTTTLGENKIQGDFGQWAIAPKKNIPQGLFFYPEEASWYLLINMRKLVGIC</sequence>
<dbReference type="RefSeq" id="WP_156332056.1">
    <property type="nucleotide sequence ID" value="NZ_JACJSK010000009.1"/>
</dbReference>
<comment type="caution">
    <text evidence="1">The sequence shown here is derived from an EMBL/GenBank/DDBJ whole genome shotgun (WGS) entry which is preliminary data.</text>
</comment>
<organism evidence="1 2">
    <name type="scientific">Planktothricoides raciborskii FACHB-1370</name>
    <dbReference type="NCBI Taxonomy" id="2949576"/>
    <lineage>
        <taxon>Bacteria</taxon>
        <taxon>Bacillati</taxon>
        <taxon>Cyanobacteriota</taxon>
        <taxon>Cyanophyceae</taxon>
        <taxon>Oscillatoriophycideae</taxon>
        <taxon>Oscillatoriales</taxon>
        <taxon>Oscillatoriaceae</taxon>
        <taxon>Planktothricoides</taxon>
    </lineage>
</organism>
<proteinExistence type="predicted"/>
<gene>
    <name evidence="1" type="ORF">H6G72_08240</name>
</gene>
<protein>
    <submittedName>
        <fullName evidence="1">Uncharacterized protein</fullName>
    </submittedName>
</protein>
<name>A0ABR8EC04_9CYAN</name>
<evidence type="ECO:0000313" key="2">
    <source>
        <dbReference type="Proteomes" id="UP000641954"/>
    </source>
</evidence>
<evidence type="ECO:0000313" key="1">
    <source>
        <dbReference type="EMBL" id="MBD2543837.1"/>
    </source>
</evidence>
<keyword evidence="2" id="KW-1185">Reference proteome</keyword>
<dbReference type="EMBL" id="JACJSK010000009">
    <property type="protein sequence ID" value="MBD2543837.1"/>
    <property type="molecule type" value="Genomic_DNA"/>
</dbReference>